<dbReference type="InterPro" id="IPR029063">
    <property type="entry name" value="SAM-dependent_MTases_sf"/>
</dbReference>
<dbReference type="Proteomes" id="UP000249299">
    <property type="component" value="Unassembled WGS sequence"/>
</dbReference>
<organism evidence="2 3">
    <name type="scientific">Rhodobium orientis</name>
    <dbReference type="NCBI Taxonomy" id="34017"/>
    <lineage>
        <taxon>Bacteria</taxon>
        <taxon>Pseudomonadati</taxon>
        <taxon>Pseudomonadota</taxon>
        <taxon>Alphaproteobacteria</taxon>
        <taxon>Hyphomicrobiales</taxon>
        <taxon>Rhodobiaceae</taxon>
        <taxon>Rhodobium</taxon>
    </lineage>
</organism>
<dbReference type="PANTHER" id="PTHR43861:SF1">
    <property type="entry name" value="TRANS-ACONITATE 2-METHYLTRANSFERASE"/>
    <property type="match status" value="1"/>
</dbReference>
<keyword evidence="2" id="KW-0808">Transferase</keyword>
<dbReference type="SUPFAM" id="SSF53335">
    <property type="entry name" value="S-adenosyl-L-methionine-dependent methyltransferases"/>
    <property type="match status" value="1"/>
</dbReference>
<dbReference type="GO" id="GO:0008757">
    <property type="term" value="F:S-adenosylmethionine-dependent methyltransferase activity"/>
    <property type="evidence" value="ECO:0007669"/>
    <property type="project" value="InterPro"/>
</dbReference>
<sequence length="252" mass="26899">MAEKQTWSADSYARNARFVSDLGADVVALLDPKPGERILDLGCGDGALTEKVAAAGAEVVAVDSSPEFVAAAKERGLDARLMDGEALTFSGEFDAVFSNAALHWMRDAAAVLDGVSRALKPGGRFVAEFGGHGNVAAIATAMVAVARHRGVDPAMAHPWYFPTPAEYADLLEAKGFSVETIFAFSRPTPLPTGMKAWIAVFRDPLFRQFGSQREEALDEAEALLAPALCDSSGKWHADYVRLRVAASLKPVF</sequence>
<feature type="domain" description="Methyltransferase type 11" evidence="1">
    <location>
        <begin position="39"/>
        <end position="126"/>
    </location>
</feature>
<dbReference type="AlphaFoldDB" id="A0A327JHW6"/>
<dbReference type="RefSeq" id="WP_111436734.1">
    <property type="nucleotide sequence ID" value="NZ_JACIGG010000005.1"/>
</dbReference>
<keyword evidence="2" id="KW-0489">Methyltransferase</keyword>
<dbReference type="OrthoDB" id="9802097at2"/>
<evidence type="ECO:0000259" key="1">
    <source>
        <dbReference type="Pfam" id="PF08241"/>
    </source>
</evidence>
<dbReference type="GO" id="GO:0032259">
    <property type="term" value="P:methylation"/>
    <property type="evidence" value="ECO:0007669"/>
    <property type="project" value="UniProtKB-KW"/>
</dbReference>
<dbReference type="EMBL" id="NPEV01000086">
    <property type="protein sequence ID" value="RAI24107.1"/>
    <property type="molecule type" value="Genomic_DNA"/>
</dbReference>
<gene>
    <name evidence="2" type="ORF">CH339_22785</name>
</gene>
<comment type="caution">
    <text evidence="2">The sequence shown here is derived from an EMBL/GenBank/DDBJ whole genome shotgun (WGS) entry which is preliminary data.</text>
</comment>
<dbReference type="PANTHER" id="PTHR43861">
    <property type="entry name" value="TRANS-ACONITATE 2-METHYLTRANSFERASE-RELATED"/>
    <property type="match status" value="1"/>
</dbReference>
<name>A0A327JHW6_9HYPH</name>
<keyword evidence="3" id="KW-1185">Reference proteome</keyword>
<protein>
    <submittedName>
        <fullName evidence="2">SAM-dependent methyltransferase</fullName>
    </submittedName>
</protein>
<evidence type="ECO:0000313" key="2">
    <source>
        <dbReference type="EMBL" id="RAI24107.1"/>
    </source>
</evidence>
<proteinExistence type="predicted"/>
<dbReference type="Gene3D" id="3.40.50.150">
    <property type="entry name" value="Vaccinia Virus protein VP39"/>
    <property type="match status" value="1"/>
</dbReference>
<evidence type="ECO:0000313" key="3">
    <source>
        <dbReference type="Proteomes" id="UP000249299"/>
    </source>
</evidence>
<accession>A0A327JHW6</accession>
<reference evidence="2 3" key="1">
    <citation type="submission" date="2017-07" db="EMBL/GenBank/DDBJ databases">
        <title>Draft Genome Sequences of Select Purple Nonsulfur Bacteria.</title>
        <authorList>
            <person name="Lasarre B."/>
            <person name="Mckinlay J.B."/>
        </authorList>
    </citation>
    <scope>NUCLEOTIDE SEQUENCE [LARGE SCALE GENOMIC DNA]</scope>
    <source>
        <strain evidence="2 3">DSM 11290</strain>
    </source>
</reference>
<dbReference type="InterPro" id="IPR013216">
    <property type="entry name" value="Methyltransf_11"/>
</dbReference>
<dbReference type="CDD" id="cd02440">
    <property type="entry name" value="AdoMet_MTases"/>
    <property type="match status" value="1"/>
</dbReference>
<dbReference type="Pfam" id="PF08241">
    <property type="entry name" value="Methyltransf_11"/>
    <property type="match status" value="1"/>
</dbReference>